<feature type="transmembrane region" description="Helical" evidence="6">
    <location>
        <begin position="531"/>
        <end position="549"/>
    </location>
</feature>
<sequence>MPLEKLQTAYFAEFGVFLLSIPNRTFITELSWFNYPFKNQFSIQTHTMSRLIKSSLILSLFLLLTSTAIAQMIAPPRWTIQLSEKEPQVGDEVKLIFKAQIPRDWYIYSNDFDPDLGPMLTELELDEKNSSGFSLVGKLKAINPKKKFDEVWEGDVTYFEGSGSFEQTIKITAENITIDGFLGYQMCTDVTGQCVPFEEDFVIKAKAIAVVSPAVVDVTADSTEAEVEENIVADSVEQEVVVPNQSASEERTYIDLEAHGEQESLIGFMILAFLAGLAALLTPCVFPMIPMTVTFFTGRSKSRASGIRNAFVYGFSIIAIYTIAGTAVAAIQGPEFANWLSTHWVPNVFFFLVFIFFAFAFLGLFELTLPSSFVNKMDEKADKGGMTGIFFMAFTLVLVSFSCTGPIVGSILISSAGGALLKPILGMFAFSLAFAIPFTLFAVFPHWLNSLPKSGGWLNSVKVVLGFLELALAFKFLSVADQVYHWGLLDRDIYIAIWVVIFALLGFYLLGKIRTKHDSPMETIGVPRLMLAISTFVFVVYLIPGLWGAPLKALSGYLPPMATHDFNIMENRGSGISEANQLDEVPKYADLLHFPPGVQGYFDYDQALAVAKRTGKPLFIDFTGHGCVNCREMEARVWSDPQVMQRLNEDFVLVALYIDERFELPESDWYVSEYDGKEKKTIGKQNADFQITRFNNNAQPYYVILDHQEELLIRPKGYDTSIPNFIDFLDTAKEEFTRR</sequence>
<comment type="subcellular location">
    <subcellularLocation>
        <location evidence="1">Membrane</location>
        <topology evidence="1">Multi-pass membrane protein</topology>
    </subcellularLocation>
</comment>
<dbReference type="PANTHER" id="PTHR32234">
    <property type="entry name" value="THIOL:DISULFIDE INTERCHANGE PROTEIN DSBD"/>
    <property type="match status" value="1"/>
</dbReference>
<feature type="transmembrane region" description="Helical" evidence="6">
    <location>
        <begin position="56"/>
        <end position="74"/>
    </location>
</feature>
<feature type="transmembrane region" description="Helical" evidence="6">
    <location>
        <begin position="265"/>
        <end position="289"/>
    </location>
</feature>
<dbReference type="InterPro" id="IPR028250">
    <property type="entry name" value="DsbDN"/>
</dbReference>
<accession>A0ABQ1LTB0</accession>
<evidence type="ECO:0000256" key="2">
    <source>
        <dbReference type="ARBA" id="ARBA00022692"/>
    </source>
</evidence>
<evidence type="ECO:0000259" key="8">
    <source>
        <dbReference type="Pfam" id="PF11412"/>
    </source>
</evidence>
<feature type="domain" description="Thiol:disulfide interchange protein DsbD N-terminal" evidence="8">
    <location>
        <begin position="89"/>
        <end position="202"/>
    </location>
</feature>
<feature type="transmembrane region" description="Helical" evidence="6">
    <location>
        <begin position="310"/>
        <end position="332"/>
    </location>
</feature>
<keyword evidence="10" id="KW-1185">Reference proteome</keyword>
<dbReference type="InterPro" id="IPR036249">
    <property type="entry name" value="Thioredoxin-like_sf"/>
</dbReference>
<evidence type="ECO:0000256" key="1">
    <source>
        <dbReference type="ARBA" id="ARBA00004141"/>
    </source>
</evidence>
<feature type="domain" description="Cytochrome C biogenesis protein transmembrane" evidence="7">
    <location>
        <begin position="269"/>
        <end position="477"/>
    </location>
</feature>
<evidence type="ECO:0000256" key="4">
    <source>
        <dbReference type="ARBA" id="ARBA00022989"/>
    </source>
</evidence>
<dbReference type="Pfam" id="PF13899">
    <property type="entry name" value="Thioredoxin_7"/>
    <property type="match status" value="1"/>
</dbReference>
<dbReference type="EMBL" id="BMFD01000001">
    <property type="protein sequence ID" value="GGC26412.1"/>
    <property type="molecule type" value="Genomic_DNA"/>
</dbReference>
<evidence type="ECO:0000313" key="9">
    <source>
        <dbReference type="EMBL" id="GGC26412.1"/>
    </source>
</evidence>
<dbReference type="SUPFAM" id="SSF52833">
    <property type="entry name" value="Thioredoxin-like"/>
    <property type="match status" value="1"/>
</dbReference>
<keyword evidence="2 6" id="KW-0812">Transmembrane</keyword>
<feature type="transmembrane region" description="Helical" evidence="6">
    <location>
        <begin position="344"/>
        <end position="367"/>
    </location>
</feature>
<reference evidence="10" key="1">
    <citation type="journal article" date="2019" name="Int. J. Syst. Evol. Microbiol.">
        <title>The Global Catalogue of Microorganisms (GCM) 10K type strain sequencing project: providing services to taxonomists for standard genome sequencing and annotation.</title>
        <authorList>
            <consortium name="The Broad Institute Genomics Platform"/>
            <consortium name="The Broad Institute Genome Sequencing Center for Infectious Disease"/>
            <person name="Wu L."/>
            <person name="Ma J."/>
        </authorList>
    </citation>
    <scope>NUCLEOTIDE SEQUENCE [LARGE SCALE GENOMIC DNA]</scope>
    <source>
        <strain evidence="10">CGMCC 1.12479</strain>
    </source>
</reference>
<gene>
    <name evidence="9" type="ORF">GCM10010993_01840</name>
</gene>
<evidence type="ECO:0000256" key="6">
    <source>
        <dbReference type="SAM" id="Phobius"/>
    </source>
</evidence>
<organism evidence="9 10">
    <name type="scientific">Belliella aquatica</name>
    <dbReference type="NCBI Taxonomy" id="1323734"/>
    <lineage>
        <taxon>Bacteria</taxon>
        <taxon>Pseudomonadati</taxon>
        <taxon>Bacteroidota</taxon>
        <taxon>Cytophagia</taxon>
        <taxon>Cytophagales</taxon>
        <taxon>Cyclobacteriaceae</taxon>
        <taxon>Belliella</taxon>
    </lineage>
</organism>
<evidence type="ECO:0000259" key="7">
    <source>
        <dbReference type="Pfam" id="PF02683"/>
    </source>
</evidence>
<evidence type="ECO:0000256" key="5">
    <source>
        <dbReference type="ARBA" id="ARBA00023136"/>
    </source>
</evidence>
<name>A0ABQ1LTB0_9BACT</name>
<feature type="transmembrane region" description="Helical" evidence="6">
    <location>
        <begin position="424"/>
        <end position="444"/>
    </location>
</feature>
<dbReference type="Proteomes" id="UP000635885">
    <property type="component" value="Unassembled WGS sequence"/>
</dbReference>
<evidence type="ECO:0000256" key="3">
    <source>
        <dbReference type="ARBA" id="ARBA00022748"/>
    </source>
</evidence>
<keyword evidence="3" id="KW-0201">Cytochrome c-type biogenesis</keyword>
<comment type="caution">
    <text evidence="9">The sequence shown here is derived from an EMBL/GenBank/DDBJ whole genome shotgun (WGS) entry which is preliminary data.</text>
</comment>
<feature type="transmembrane region" description="Helical" evidence="6">
    <location>
        <begin position="493"/>
        <end position="510"/>
    </location>
</feature>
<protein>
    <submittedName>
        <fullName evidence="9">Thiol:disulfide interchange protein DsbD</fullName>
    </submittedName>
</protein>
<keyword evidence="5 6" id="KW-0472">Membrane</keyword>
<proteinExistence type="predicted"/>
<feature type="transmembrane region" description="Helical" evidence="6">
    <location>
        <begin position="456"/>
        <end position="473"/>
    </location>
</feature>
<dbReference type="Pfam" id="PF02683">
    <property type="entry name" value="DsbD_TM"/>
    <property type="match status" value="1"/>
</dbReference>
<evidence type="ECO:0000313" key="10">
    <source>
        <dbReference type="Proteomes" id="UP000635885"/>
    </source>
</evidence>
<dbReference type="Gene3D" id="3.40.30.10">
    <property type="entry name" value="Glutaredoxin"/>
    <property type="match status" value="1"/>
</dbReference>
<dbReference type="PANTHER" id="PTHR32234:SF0">
    <property type="entry name" value="THIOL:DISULFIDE INTERCHANGE PROTEIN DSBD"/>
    <property type="match status" value="1"/>
</dbReference>
<feature type="transmembrane region" description="Helical" evidence="6">
    <location>
        <begin position="388"/>
        <end position="412"/>
    </location>
</feature>
<dbReference type="InterPro" id="IPR003834">
    <property type="entry name" value="Cyt_c_assmbl_TM_dom"/>
</dbReference>
<dbReference type="Pfam" id="PF11412">
    <property type="entry name" value="DsbD_N"/>
    <property type="match status" value="1"/>
</dbReference>
<keyword evidence="4 6" id="KW-1133">Transmembrane helix</keyword>